<dbReference type="Gene3D" id="1.20.5.110">
    <property type="match status" value="1"/>
</dbReference>
<accession>A0A814NPH2</accession>
<feature type="domain" description="V-SNARE coiled-coil homology" evidence="4">
    <location>
        <begin position="39"/>
        <end position="99"/>
    </location>
</feature>
<dbReference type="AlphaFoldDB" id="A0A814NPH2"/>
<organism evidence="6 14">
    <name type="scientific">Rotaria sordida</name>
    <dbReference type="NCBI Taxonomy" id="392033"/>
    <lineage>
        <taxon>Eukaryota</taxon>
        <taxon>Metazoa</taxon>
        <taxon>Spiralia</taxon>
        <taxon>Gnathifera</taxon>
        <taxon>Rotifera</taxon>
        <taxon>Eurotatoria</taxon>
        <taxon>Bdelloidea</taxon>
        <taxon>Philodinida</taxon>
        <taxon>Philodinidae</taxon>
        <taxon>Rotaria</taxon>
    </lineage>
</organism>
<feature type="transmembrane region" description="Helical" evidence="3">
    <location>
        <begin position="102"/>
        <end position="125"/>
    </location>
</feature>
<dbReference type="Proteomes" id="UP000663882">
    <property type="component" value="Unassembled WGS sequence"/>
</dbReference>
<evidence type="ECO:0000313" key="5">
    <source>
        <dbReference type="EMBL" id="CAF1064498.1"/>
    </source>
</evidence>
<dbReference type="EMBL" id="CAJOBE010000451">
    <property type="protein sequence ID" value="CAF3643529.1"/>
    <property type="molecule type" value="Genomic_DNA"/>
</dbReference>
<gene>
    <name evidence="10" type="ORF">FNK824_LOCUS5579</name>
    <name evidence="12" type="ORF">JBS370_LOCUS12465</name>
    <name evidence="8" type="ORF">JXQ802_LOCUS26969</name>
    <name evidence="9" type="ORF">JXQ802_LOCUS26990</name>
    <name evidence="11" type="ORF">OTI717_LOCUS13265</name>
    <name evidence="6" type="ORF">RFH988_LOCUS19085</name>
    <name evidence="7" type="ORF">SEV965_LOCUS21139</name>
    <name evidence="5" type="ORF">ZHD862_LOCUS15736</name>
</gene>
<keyword evidence="3" id="KW-1133">Transmembrane helix</keyword>
<dbReference type="Proteomes" id="UP000663836">
    <property type="component" value="Unassembled WGS sequence"/>
</dbReference>
<keyword evidence="1" id="KW-0175">Coiled coil</keyword>
<dbReference type="Proteomes" id="UP000663870">
    <property type="component" value="Unassembled WGS sequence"/>
</dbReference>
<evidence type="ECO:0000313" key="11">
    <source>
        <dbReference type="EMBL" id="CAF3712300.1"/>
    </source>
</evidence>
<dbReference type="EMBL" id="CAJNOL010000963">
    <property type="protein sequence ID" value="CAF1251311.1"/>
    <property type="molecule type" value="Genomic_DNA"/>
</dbReference>
<evidence type="ECO:0000256" key="1">
    <source>
        <dbReference type="PROSITE-ProRule" id="PRU00290"/>
    </source>
</evidence>
<dbReference type="EMBL" id="CAJOBD010001017">
    <property type="protein sequence ID" value="CAF3749187.1"/>
    <property type="molecule type" value="Genomic_DNA"/>
</dbReference>
<evidence type="ECO:0000313" key="13">
    <source>
        <dbReference type="Proteomes" id="UP000663870"/>
    </source>
</evidence>
<dbReference type="EMBL" id="CAJNOU010001416">
    <property type="protein sequence ID" value="CAF1200931.1"/>
    <property type="molecule type" value="Genomic_DNA"/>
</dbReference>
<evidence type="ECO:0000313" key="10">
    <source>
        <dbReference type="EMBL" id="CAF3643529.1"/>
    </source>
</evidence>
<evidence type="ECO:0000256" key="3">
    <source>
        <dbReference type="SAM" id="Phobius"/>
    </source>
</evidence>
<dbReference type="Proteomes" id="UP000663864">
    <property type="component" value="Unassembled WGS sequence"/>
</dbReference>
<evidence type="ECO:0000313" key="7">
    <source>
        <dbReference type="EMBL" id="CAF1200931.1"/>
    </source>
</evidence>
<dbReference type="Proteomes" id="UP000663823">
    <property type="component" value="Unassembled WGS sequence"/>
</dbReference>
<keyword evidence="3" id="KW-0812">Transmembrane</keyword>
<evidence type="ECO:0000256" key="2">
    <source>
        <dbReference type="SAM" id="MobiDB-lite"/>
    </source>
</evidence>
<dbReference type="OrthoDB" id="10013030at2759"/>
<dbReference type="PANTHER" id="PTHR45701">
    <property type="entry name" value="SYNAPTOBREVIN FAMILY MEMBER"/>
    <property type="match status" value="1"/>
</dbReference>
<feature type="compositionally biased region" description="Polar residues" evidence="2">
    <location>
        <begin position="1"/>
        <end position="19"/>
    </location>
</feature>
<dbReference type="Pfam" id="PF00957">
    <property type="entry name" value="Synaptobrevin"/>
    <property type="match status" value="1"/>
</dbReference>
<evidence type="ECO:0000259" key="4">
    <source>
        <dbReference type="PROSITE" id="PS50892"/>
    </source>
</evidence>
<dbReference type="EMBL" id="CAJOAX010001400">
    <property type="protein sequence ID" value="CAF3712300.1"/>
    <property type="molecule type" value="Genomic_DNA"/>
</dbReference>
<dbReference type="Proteomes" id="UP000663874">
    <property type="component" value="Unassembled WGS sequence"/>
</dbReference>
<dbReference type="PROSITE" id="PS50892">
    <property type="entry name" value="V_SNARE"/>
    <property type="match status" value="1"/>
</dbReference>
<keyword evidence="3" id="KW-0472">Membrane</keyword>
<reference evidence="6" key="1">
    <citation type="submission" date="2021-02" db="EMBL/GenBank/DDBJ databases">
        <authorList>
            <person name="Nowell W R."/>
        </authorList>
    </citation>
    <scope>NUCLEOTIDE SEQUENCE</scope>
</reference>
<evidence type="ECO:0000313" key="14">
    <source>
        <dbReference type="Proteomes" id="UP000663882"/>
    </source>
</evidence>
<sequence>MPINESNQLSNNMTYTNDGSGDKRGEYFKQIPTPVDEQQIINAQNKVDRLMNIITDTYEKTLVRNLRLEELDMRSTDLFRDAEKMKNMAHKMHDKFFWEDKYCMVVIIASISAIVLGGLLAFIFVPKLTGN</sequence>
<dbReference type="Proteomes" id="UP000663889">
    <property type="component" value="Unassembled WGS sequence"/>
</dbReference>
<dbReference type="InterPro" id="IPR042855">
    <property type="entry name" value="V_SNARE_CC"/>
</dbReference>
<name>A0A814NPH2_9BILA</name>
<evidence type="ECO:0000313" key="6">
    <source>
        <dbReference type="EMBL" id="CAF1096562.1"/>
    </source>
</evidence>
<dbReference type="EMBL" id="CAJNOO010001102">
    <property type="protein sequence ID" value="CAF1096562.1"/>
    <property type="molecule type" value="Genomic_DNA"/>
</dbReference>
<protein>
    <recommendedName>
        <fullName evidence="4">V-SNARE coiled-coil homology domain-containing protein</fullName>
    </recommendedName>
</protein>
<proteinExistence type="predicted"/>
<evidence type="ECO:0000313" key="8">
    <source>
        <dbReference type="EMBL" id="CAF1250854.1"/>
    </source>
</evidence>
<comment type="caution">
    <text evidence="6">The sequence shown here is derived from an EMBL/GenBank/DDBJ whole genome shotgun (WGS) entry which is preliminary data.</text>
</comment>
<keyword evidence="13" id="KW-1185">Reference proteome</keyword>
<evidence type="ECO:0000313" key="9">
    <source>
        <dbReference type="EMBL" id="CAF1251311.1"/>
    </source>
</evidence>
<evidence type="ECO:0000313" key="12">
    <source>
        <dbReference type="EMBL" id="CAF3749187.1"/>
    </source>
</evidence>
<feature type="region of interest" description="Disordered" evidence="2">
    <location>
        <begin position="1"/>
        <end position="22"/>
    </location>
</feature>
<dbReference type="EMBL" id="CAJNOT010000722">
    <property type="protein sequence ID" value="CAF1064498.1"/>
    <property type="molecule type" value="Genomic_DNA"/>
</dbReference>
<dbReference type="SUPFAM" id="SSF58038">
    <property type="entry name" value="SNARE fusion complex"/>
    <property type="match status" value="1"/>
</dbReference>
<dbReference type="EMBL" id="CAJNOL010000962">
    <property type="protein sequence ID" value="CAF1250854.1"/>
    <property type="molecule type" value="Genomic_DNA"/>
</dbReference>
<dbReference type="InterPro" id="IPR016444">
    <property type="entry name" value="Synaptobrevin/VAMP"/>
</dbReference>